<dbReference type="Pfam" id="PF10101">
    <property type="entry name" value="DUF2339"/>
    <property type="match status" value="1"/>
</dbReference>
<evidence type="ECO:0000313" key="5">
    <source>
        <dbReference type="Proteomes" id="UP000248536"/>
    </source>
</evidence>
<feature type="transmembrane region" description="Helical" evidence="3">
    <location>
        <begin position="724"/>
        <end position="743"/>
    </location>
</feature>
<dbReference type="PANTHER" id="PTHR38434">
    <property type="entry name" value="BLL2549 PROTEIN"/>
    <property type="match status" value="1"/>
</dbReference>
<feature type="transmembrane region" description="Helical" evidence="3">
    <location>
        <begin position="170"/>
        <end position="190"/>
    </location>
</feature>
<gene>
    <name evidence="4" type="ORF">HME9304_02543</name>
</gene>
<feature type="transmembrane region" description="Helical" evidence="3">
    <location>
        <begin position="470"/>
        <end position="490"/>
    </location>
</feature>
<name>A0A2Z4LUV8_9FLAO</name>
<organism evidence="4 5">
    <name type="scientific">Flagellimonas maritima</name>
    <dbReference type="NCBI Taxonomy" id="1383885"/>
    <lineage>
        <taxon>Bacteria</taxon>
        <taxon>Pseudomonadati</taxon>
        <taxon>Bacteroidota</taxon>
        <taxon>Flavobacteriia</taxon>
        <taxon>Flavobacteriales</taxon>
        <taxon>Flavobacteriaceae</taxon>
        <taxon>Flagellimonas</taxon>
    </lineage>
</organism>
<feature type="transmembrane region" description="Helical" evidence="3">
    <location>
        <begin position="269"/>
        <end position="289"/>
    </location>
</feature>
<feature type="transmembrane region" description="Helical" evidence="3">
    <location>
        <begin position="328"/>
        <end position="347"/>
    </location>
</feature>
<evidence type="ECO:0000256" key="3">
    <source>
        <dbReference type="SAM" id="Phobius"/>
    </source>
</evidence>
<sequence length="784" mass="89506">MANQELLNLLLEKLELLYKKHQDFNIEINELRKEIQNLSNTQASGVTENDVSVAEKTVQPLQQPVKEESKPIVEENTNSVTKKPIPQKSSPNKIKAPKGKSNWEKFIGENLINKIGILITVIGVAIGAKYSIENNLISPLTRIILGYLVGLGLVGFSIKLKSKYENYSAVLLSGALAILYFITFAAYSFYGLFPQTMAFVLMLLFTAFGVVAALNYNKQVIAHIGLVGAYAIPFLLSDGSGNAEVLFTYMAIINIGIGIIAFKKYWKLLYYAAFGFSWLIFISWISFSYENDTQFALAFVTATVFFIIFYVTFLAYKLIKSEKFKISDIIMLLLNSFIYYGIGYGLLSQTQTGEELVGLFTLGNAIIHFVVSVLIFKRKLADKNLFYLISGLVLTFITIAIPVQLDGNWVTLLWAFEASLLFWIGRTKKVAVYEYLSYPLIFLSFVSLIHDWALSYQGNWFYYDKKITPFINVTLLTSIICILSYSFVNWVNGKYPLENKTILSRIMSVCAPALVLITLYFAIFLEIDYYFEQIFENTKFEVQGDDSYNYSQYNYDIKDFGGIWLINYSLLFLSLLAFANIKKIQNRVLGIVVLSFSILVGFIFLTNGLYTLSELRESYLNQTSAEYYKIGIFNVWIRYIAIAFFGTLLFAIHKLIRQPFMRINFEIPFEILVHTSILWIASSELLNWMDIAGSNQSYKLGLSILWGLYSLLLIVLGIWKKRKYLRIVAIVLFGITLLKLFFYDIASLNTISKTIVFVSLGVLLLIISFLYNKYKHIITEESEK</sequence>
<keyword evidence="3" id="KW-1133">Transmembrane helix</keyword>
<feature type="transmembrane region" description="Helical" evidence="3">
    <location>
        <begin position="432"/>
        <end position="450"/>
    </location>
</feature>
<dbReference type="EMBL" id="CP030104">
    <property type="protein sequence ID" value="AWX45523.1"/>
    <property type="molecule type" value="Genomic_DNA"/>
</dbReference>
<keyword evidence="1" id="KW-0175">Coiled coil</keyword>
<keyword evidence="3" id="KW-0472">Membrane</keyword>
<feature type="transmembrane region" description="Helical" evidence="3">
    <location>
        <begin position="630"/>
        <end position="651"/>
    </location>
</feature>
<accession>A0A2Z4LUV8</accession>
<feature type="transmembrane region" description="Helical" evidence="3">
    <location>
        <begin position="220"/>
        <end position="237"/>
    </location>
</feature>
<dbReference type="PANTHER" id="PTHR38434:SF1">
    <property type="entry name" value="BLL2549 PROTEIN"/>
    <property type="match status" value="1"/>
</dbReference>
<feature type="transmembrane region" description="Helical" evidence="3">
    <location>
        <begin position="588"/>
        <end position="610"/>
    </location>
</feature>
<feature type="transmembrane region" description="Helical" evidence="3">
    <location>
        <begin position="502"/>
        <end position="523"/>
    </location>
</feature>
<feature type="transmembrane region" description="Helical" evidence="3">
    <location>
        <begin position="359"/>
        <end position="376"/>
    </location>
</feature>
<feature type="transmembrane region" description="Helical" evidence="3">
    <location>
        <begin position="755"/>
        <end position="774"/>
    </location>
</feature>
<dbReference type="AlphaFoldDB" id="A0A2Z4LUV8"/>
<proteinExistence type="predicted"/>
<feature type="transmembrane region" description="Helical" evidence="3">
    <location>
        <begin position="136"/>
        <end position="158"/>
    </location>
</feature>
<evidence type="ECO:0008006" key="6">
    <source>
        <dbReference type="Google" id="ProtNLM"/>
    </source>
</evidence>
<feature type="transmembrane region" description="Helical" evidence="3">
    <location>
        <begin position="385"/>
        <end position="403"/>
    </location>
</feature>
<keyword evidence="5" id="KW-1185">Reference proteome</keyword>
<evidence type="ECO:0000313" key="4">
    <source>
        <dbReference type="EMBL" id="AWX45523.1"/>
    </source>
</evidence>
<dbReference type="KEGG" id="spon:HME9304_02543"/>
<feature type="transmembrane region" description="Helical" evidence="3">
    <location>
        <begin position="409"/>
        <end position="425"/>
    </location>
</feature>
<feature type="transmembrane region" description="Helical" evidence="3">
    <location>
        <begin position="295"/>
        <end position="316"/>
    </location>
</feature>
<dbReference type="InterPro" id="IPR019286">
    <property type="entry name" value="DUF2339_TM"/>
</dbReference>
<feature type="transmembrane region" description="Helical" evidence="3">
    <location>
        <begin position="243"/>
        <end position="262"/>
    </location>
</feature>
<feature type="coiled-coil region" evidence="1">
    <location>
        <begin position="14"/>
        <end position="41"/>
    </location>
</feature>
<feature type="transmembrane region" description="Helical" evidence="3">
    <location>
        <begin position="196"/>
        <end position="213"/>
    </location>
</feature>
<dbReference type="Proteomes" id="UP000248536">
    <property type="component" value="Chromosome"/>
</dbReference>
<dbReference type="RefSeq" id="WP_112378904.1">
    <property type="nucleotide sequence ID" value="NZ_CP030104.1"/>
</dbReference>
<evidence type="ECO:0000256" key="1">
    <source>
        <dbReference type="SAM" id="Coils"/>
    </source>
</evidence>
<keyword evidence="3" id="KW-0812">Transmembrane</keyword>
<reference evidence="4 5" key="1">
    <citation type="submission" date="2018-06" db="EMBL/GenBank/DDBJ databases">
        <title>Spongiibacterium sp. HME9304 Genome sequencing and assembly.</title>
        <authorList>
            <person name="Kang H."/>
            <person name="Kim H."/>
            <person name="Joh K."/>
        </authorList>
    </citation>
    <scope>NUCLEOTIDE SEQUENCE [LARGE SCALE GENOMIC DNA]</scope>
    <source>
        <strain evidence="4 5">HME9304</strain>
    </source>
</reference>
<dbReference type="OrthoDB" id="666059at2"/>
<feature type="compositionally biased region" description="Polar residues" evidence="2">
    <location>
        <begin position="75"/>
        <end position="92"/>
    </location>
</feature>
<feature type="region of interest" description="Disordered" evidence="2">
    <location>
        <begin position="56"/>
        <end position="97"/>
    </location>
</feature>
<feature type="transmembrane region" description="Helical" evidence="3">
    <location>
        <begin position="561"/>
        <end position="581"/>
    </location>
</feature>
<evidence type="ECO:0000256" key="2">
    <source>
        <dbReference type="SAM" id="MobiDB-lite"/>
    </source>
</evidence>
<feature type="transmembrane region" description="Helical" evidence="3">
    <location>
        <begin position="700"/>
        <end position="719"/>
    </location>
</feature>
<feature type="transmembrane region" description="Helical" evidence="3">
    <location>
        <begin position="111"/>
        <end position="130"/>
    </location>
</feature>
<protein>
    <recommendedName>
        <fullName evidence="6">DUF2339 domain-containing protein</fullName>
    </recommendedName>
</protein>
<feature type="transmembrane region" description="Helical" evidence="3">
    <location>
        <begin position="663"/>
        <end position="680"/>
    </location>
</feature>